<dbReference type="EMBL" id="ONZG01000013">
    <property type="protein sequence ID" value="SPJ30757.1"/>
    <property type="molecule type" value="Genomic_DNA"/>
</dbReference>
<sequence length="235" mass="24853">MKTLVFLVTALMITAATLARAEEQPRTIQVSGQAQVQAVPDQALINLGVTNAAATAAEAMDLTSTTLAEVIARLKEQGVEARDIQTQQLSLNPIWTQMIDKSTGQNRNHITGFSASNILAVRVKDMDKLGVILGEVVGDGANEFQGLRFSVQDPKPLVEQARAEAVKDAMDRAAQLAAAAGVQLGDVLSISENSAQPYARAANARFAAMESADVPIEAGEVSYQSTVSMVFAIGQ</sequence>
<dbReference type="Pfam" id="PF04402">
    <property type="entry name" value="SIMPL"/>
    <property type="match status" value="1"/>
</dbReference>
<dbReference type="PANTHER" id="PTHR34387">
    <property type="entry name" value="SLR1258 PROTEIN"/>
    <property type="match status" value="1"/>
</dbReference>
<protein>
    <submittedName>
        <fullName evidence="2">26 kDa periplasmic immunogenic protein</fullName>
    </submittedName>
</protein>
<feature type="chain" id="PRO_5015303555" evidence="1">
    <location>
        <begin position="22"/>
        <end position="235"/>
    </location>
</feature>
<accession>A0A2R8CE92</accession>
<dbReference type="GO" id="GO:0006974">
    <property type="term" value="P:DNA damage response"/>
    <property type="evidence" value="ECO:0007669"/>
    <property type="project" value="TreeGrafter"/>
</dbReference>
<dbReference type="OrthoDB" id="9813144at2"/>
<dbReference type="PANTHER" id="PTHR34387:SF1">
    <property type="entry name" value="PERIPLASMIC IMMUNOGENIC PROTEIN"/>
    <property type="match status" value="1"/>
</dbReference>
<dbReference type="RefSeq" id="WP_125133722.1">
    <property type="nucleotide sequence ID" value="NZ_ONZG01000013.1"/>
</dbReference>
<evidence type="ECO:0000313" key="3">
    <source>
        <dbReference type="Proteomes" id="UP000244898"/>
    </source>
</evidence>
<dbReference type="Gene3D" id="3.30.70.2970">
    <property type="entry name" value="Protein of unknown function (DUF541), domain 2"/>
    <property type="match status" value="1"/>
</dbReference>
<feature type="signal peptide" evidence="1">
    <location>
        <begin position="1"/>
        <end position="21"/>
    </location>
</feature>
<reference evidence="3" key="1">
    <citation type="submission" date="2018-03" db="EMBL/GenBank/DDBJ databases">
        <authorList>
            <person name="Rodrigo-Torres L."/>
            <person name="Arahal R. D."/>
            <person name="Lucena T."/>
        </authorList>
    </citation>
    <scope>NUCLEOTIDE SEQUENCE [LARGE SCALE GENOMIC DNA]</scope>
    <source>
        <strain evidence="3">CECT 7615</strain>
    </source>
</reference>
<gene>
    <name evidence="2" type="ORF">TRM7615_04291</name>
</gene>
<proteinExistence type="predicted"/>
<evidence type="ECO:0000256" key="1">
    <source>
        <dbReference type="SAM" id="SignalP"/>
    </source>
</evidence>
<dbReference type="InterPro" id="IPR052022">
    <property type="entry name" value="26kDa_periplasmic_antigen"/>
</dbReference>
<name>A0A2R8CE92_9RHOB</name>
<dbReference type="Proteomes" id="UP000244898">
    <property type="component" value="Unassembled WGS sequence"/>
</dbReference>
<dbReference type="InterPro" id="IPR007497">
    <property type="entry name" value="SIMPL/DUF541"/>
</dbReference>
<dbReference type="Gene3D" id="3.30.110.170">
    <property type="entry name" value="Protein of unknown function (DUF541), domain 1"/>
    <property type="match status" value="1"/>
</dbReference>
<dbReference type="AlphaFoldDB" id="A0A2R8CE92"/>
<organism evidence="2 3">
    <name type="scientific">Falsiruegeria mediterranea M17</name>
    <dbReference type="NCBI Taxonomy" id="1200281"/>
    <lineage>
        <taxon>Bacteria</taxon>
        <taxon>Pseudomonadati</taxon>
        <taxon>Pseudomonadota</taxon>
        <taxon>Alphaproteobacteria</taxon>
        <taxon>Rhodobacterales</taxon>
        <taxon>Roseobacteraceae</taxon>
        <taxon>Falsiruegeria</taxon>
    </lineage>
</organism>
<keyword evidence="1" id="KW-0732">Signal</keyword>
<keyword evidence="3" id="KW-1185">Reference proteome</keyword>
<evidence type="ECO:0000313" key="2">
    <source>
        <dbReference type="EMBL" id="SPJ30757.1"/>
    </source>
</evidence>